<evidence type="ECO:0000313" key="3">
    <source>
        <dbReference type="Proteomes" id="UP001214043"/>
    </source>
</evidence>
<sequence length="128" mass="13527">MTRTKSVTLTLAAITALLMTGNAGAAVSYQYDGVYAGAATLSEGLSDPACRALPLSSIEIRNGALRAWDGSWQTVKGVVMQDGFFNADFYFPGRHGVVFEGRIDGGGRLTGGVFDNGCAWIVELMKIS</sequence>
<feature type="chain" id="PRO_5042057418" evidence="1">
    <location>
        <begin position="26"/>
        <end position="128"/>
    </location>
</feature>
<name>A0AAE9ZCJ4_9PROT</name>
<accession>A0AAE9ZCJ4</accession>
<keyword evidence="1" id="KW-0732">Signal</keyword>
<evidence type="ECO:0000256" key="1">
    <source>
        <dbReference type="SAM" id="SignalP"/>
    </source>
</evidence>
<reference evidence="2" key="1">
    <citation type="submission" date="2023-02" db="EMBL/GenBank/DDBJ databases">
        <title>Genome sequence of Hyphococcus flavus.</title>
        <authorList>
            <person name="Rong J.-C."/>
            <person name="Zhao Q."/>
            <person name="Yi M."/>
            <person name="Wu J.-Y."/>
        </authorList>
    </citation>
    <scope>NUCLEOTIDE SEQUENCE</scope>
    <source>
        <strain evidence="2">MCCC 1K03223</strain>
    </source>
</reference>
<gene>
    <name evidence="2" type="ORF">PUV54_03490</name>
</gene>
<proteinExistence type="predicted"/>
<feature type="signal peptide" evidence="1">
    <location>
        <begin position="1"/>
        <end position="25"/>
    </location>
</feature>
<dbReference type="RefSeq" id="WP_274494173.1">
    <property type="nucleotide sequence ID" value="NZ_CP118166.1"/>
</dbReference>
<protein>
    <submittedName>
        <fullName evidence="2">Uncharacterized protein</fullName>
    </submittedName>
</protein>
<organism evidence="2 3">
    <name type="scientific">Hyphococcus flavus</name>
    <dbReference type="NCBI Taxonomy" id="1866326"/>
    <lineage>
        <taxon>Bacteria</taxon>
        <taxon>Pseudomonadati</taxon>
        <taxon>Pseudomonadota</taxon>
        <taxon>Alphaproteobacteria</taxon>
        <taxon>Parvularculales</taxon>
        <taxon>Parvularculaceae</taxon>
        <taxon>Hyphococcus</taxon>
    </lineage>
</organism>
<evidence type="ECO:0000313" key="2">
    <source>
        <dbReference type="EMBL" id="WDI32254.1"/>
    </source>
</evidence>
<dbReference type="AlphaFoldDB" id="A0AAE9ZCJ4"/>
<dbReference type="Proteomes" id="UP001214043">
    <property type="component" value="Chromosome"/>
</dbReference>
<keyword evidence="3" id="KW-1185">Reference proteome</keyword>
<dbReference type="KEGG" id="hfl:PUV54_03490"/>
<dbReference type="EMBL" id="CP118166">
    <property type="protein sequence ID" value="WDI32254.1"/>
    <property type="molecule type" value="Genomic_DNA"/>
</dbReference>